<dbReference type="EMBL" id="LWMT01000234">
    <property type="protein sequence ID" value="KZX12131.1"/>
    <property type="molecule type" value="Genomic_DNA"/>
</dbReference>
<evidence type="ECO:0000313" key="2">
    <source>
        <dbReference type="Proteomes" id="UP000077066"/>
    </source>
</evidence>
<proteinExistence type="predicted"/>
<dbReference type="STRING" id="55758.MBFIL_12180"/>
<reference evidence="1 2" key="1">
    <citation type="submission" date="2016-04" db="EMBL/GenBank/DDBJ databases">
        <title>Genome sequence of Methanobrevibacter filiformis DSM 11501.</title>
        <authorList>
            <person name="Poehlein A."/>
            <person name="Seedorf H."/>
            <person name="Daniel R."/>
        </authorList>
    </citation>
    <scope>NUCLEOTIDE SEQUENCE [LARGE SCALE GENOMIC DNA]</scope>
    <source>
        <strain evidence="1 2">DSM 11501</strain>
    </source>
</reference>
<organism evidence="1 2">
    <name type="scientific">Methanobrevibacter filiformis</name>
    <dbReference type="NCBI Taxonomy" id="55758"/>
    <lineage>
        <taxon>Archaea</taxon>
        <taxon>Methanobacteriati</taxon>
        <taxon>Methanobacteriota</taxon>
        <taxon>Methanomada group</taxon>
        <taxon>Methanobacteria</taxon>
        <taxon>Methanobacteriales</taxon>
        <taxon>Methanobacteriaceae</taxon>
        <taxon>Methanobrevibacter</taxon>
    </lineage>
</organism>
<dbReference type="InterPro" id="IPR038664">
    <property type="entry name" value="Gar1/Naf1_Cbf5-bd_sf"/>
</dbReference>
<dbReference type="Pfam" id="PF04410">
    <property type="entry name" value="Gar1"/>
    <property type="match status" value="1"/>
</dbReference>
<dbReference type="InterPro" id="IPR007504">
    <property type="entry name" value="H/ACA_rnp_Gar1/Naf1"/>
</dbReference>
<dbReference type="AlphaFoldDB" id="A0A166AJY2"/>
<protein>
    <submittedName>
        <fullName evidence="1">H/ACA RNA-protein complex component Gar1</fullName>
    </submittedName>
</protein>
<keyword evidence="2" id="KW-1185">Reference proteome</keyword>
<comment type="caution">
    <text evidence="1">The sequence shown here is derived from an EMBL/GenBank/DDBJ whole genome shotgun (WGS) entry which is preliminary data.</text>
</comment>
<dbReference type="GO" id="GO:0042254">
    <property type="term" value="P:ribosome biogenesis"/>
    <property type="evidence" value="ECO:0007669"/>
    <property type="project" value="InterPro"/>
</dbReference>
<dbReference type="SUPFAM" id="SSF50447">
    <property type="entry name" value="Translation proteins"/>
    <property type="match status" value="1"/>
</dbReference>
<dbReference type="Gene3D" id="2.40.10.230">
    <property type="entry name" value="Probable tRNA pseudouridine synthase domain"/>
    <property type="match status" value="1"/>
</dbReference>
<name>A0A166AJY2_9EURY</name>
<dbReference type="Proteomes" id="UP000077066">
    <property type="component" value="Unassembled WGS sequence"/>
</dbReference>
<dbReference type="InterPro" id="IPR009000">
    <property type="entry name" value="Transl_B-barrel_sf"/>
</dbReference>
<accession>A0A166AJY2</accession>
<dbReference type="PATRIC" id="fig|55758.3.peg.1395"/>
<gene>
    <name evidence="1" type="ORF">MBFIL_12180</name>
</gene>
<evidence type="ECO:0000313" key="1">
    <source>
        <dbReference type="EMBL" id="KZX12131.1"/>
    </source>
</evidence>
<sequence>MSNSGKLIARSSKTPHFGALIFDKNKKKIGKIANIFGPTKNPYISVRLFKSINLNKYSNSESDNLYVAVNSKKKERKSRKMK</sequence>
<dbReference type="GO" id="GO:0001522">
    <property type="term" value="P:pseudouridine synthesis"/>
    <property type="evidence" value="ECO:0007669"/>
    <property type="project" value="InterPro"/>
</dbReference>